<protein>
    <submittedName>
        <fullName evidence="2">Predicted protein</fullName>
    </submittedName>
</protein>
<gene>
    <name evidence="2" type="ORF">LACBIDRAFT_322878</name>
</gene>
<name>B0CVF3_LACBS</name>
<reference evidence="2 3" key="1">
    <citation type="journal article" date="2008" name="Nature">
        <title>The genome of Laccaria bicolor provides insights into mycorrhizal symbiosis.</title>
        <authorList>
            <person name="Martin F."/>
            <person name="Aerts A."/>
            <person name="Ahren D."/>
            <person name="Brun A."/>
            <person name="Danchin E.G.J."/>
            <person name="Duchaussoy F."/>
            <person name="Gibon J."/>
            <person name="Kohler A."/>
            <person name="Lindquist E."/>
            <person name="Pereda V."/>
            <person name="Salamov A."/>
            <person name="Shapiro H.J."/>
            <person name="Wuyts J."/>
            <person name="Blaudez D."/>
            <person name="Buee M."/>
            <person name="Brokstein P."/>
            <person name="Canbaeck B."/>
            <person name="Cohen D."/>
            <person name="Courty P.E."/>
            <person name="Coutinho P.M."/>
            <person name="Delaruelle C."/>
            <person name="Detter J.C."/>
            <person name="Deveau A."/>
            <person name="DiFazio S."/>
            <person name="Duplessis S."/>
            <person name="Fraissinet-Tachet L."/>
            <person name="Lucic E."/>
            <person name="Frey-Klett P."/>
            <person name="Fourrey C."/>
            <person name="Feussner I."/>
            <person name="Gay G."/>
            <person name="Grimwood J."/>
            <person name="Hoegger P.J."/>
            <person name="Jain P."/>
            <person name="Kilaru S."/>
            <person name="Labbe J."/>
            <person name="Lin Y.C."/>
            <person name="Legue V."/>
            <person name="Le Tacon F."/>
            <person name="Marmeisse R."/>
            <person name="Melayah D."/>
            <person name="Montanini B."/>
            <person name="Muratet M."/>
            <person name="Nehls U."/>
            <person name="Niculita-Hirzel H."/>
            <person name="Oudot-Le Secq M.P."/>
            <person name="Peter M."/>
            <person name="Quesneville H."/>
            <person name="Rajashekar B."/>
            <person name="Reich M."/>
            <person name="Rouhier N."/>
            <person name="Schmutz J."/>
            <person name="Yin T."/>
            <person name="Chalot M."/>
            <person name="Henrissat B."/>
            <person name="Kuees U."/>
            <person name="Lucas S."/>
            <person name="Van de Peer Y."/>
            <person name="Podila G.K."/>
            <person name="Polle A."/>
            <person name="Pukkila P.J."/>
            <person name="Richardson P.M."/>
            <person name="Rouze P."/>
            <person name="Sanders I.R."/>
            <person name="Stajich J.E."/>
            <person name="Tunlid A."/>
            <person name="Tuskan G."/>
            <person name="Grigoriev I.V."/>
        </authorList>
    </citation>
    <scope>NUCLEOTIDE SEQUENCE [LARGE SCALE GENOMIC DNA]</scope>
    <source>
        <strain evidence="3">S238N-H82 / ATCC MYA-4686</strain>
    </source>
</reference>
<proteinExistence type="predicted"/>
<evidence type="ECO:0000256" key="1">
    <source>
        <dbReference type="SAM" id="MobiDB-lite"/>
    </source>
</evidence>
<sequence length="889" mass="98890">MAMIEHEVLTGFHEIFWDRENITPADRTLIAVPRSDLLDPYSRANVAFKGTLPKPSIPQNENQISMSSENAATMLTAHLSVDYLDLKTLIRLVQKSYSTNFDQSASIDAAIYASNIRGGFQVSSPSRTEEEVESETMPEEQRINLNPITAPRLNYLTIPSEGVINLHATLASTNGSNFRTTGHSKIDQRSPTMGATWLTAPRQESWELLVDFAQMTTGNEDKQMTIAELRFKDNETQTPFSNLIKVSNEPDSAQSELEGSFKFSVMFQEEGEAKDLSFLTAMSTGLTFGLFKFTVNNIILIPLSMANQDLIEYEVRTKILTRHNNMSVSYKVKHDLLLEPPQVAATVDQALRVLAGSVWDYWTTSSRLSASFLLGKEMTGVLVAGIQLVELTTSIDDMKAITLRGDKDKLRVPAACRTCITSLKTWISYTHPLKDNQPCTVHAVEVVPMKTGAGRKDCSSGEEADSEKKQNNLRPSPILLLGSDHVPLDSREEMADTLLPVMPVETVASTPTFGRDQLYEQFVKETPLPPECSREKLAAAKHEMPTASSCEVTIQVPSLPDYLEEMKKRGHDERWTKEFESNNIPKTFKPSLSRIRNRLPDIETACAMECGEMLLGWPVGRAIPAASTRNTLKGPVSGTSSVTLTFIHKRIKLPKVGKEKLRRVTTWEDASSCSYHMQDTTDHAILDGRDNGIVKNTIIAEASPLLQCVRAAEMIEFLHDLCLVKANNLTLNGGHLNEIVASTSALNSVMLVSVQVQGSMIAKNQMVNVLERDHDFKNDHGESRESKSLVALKDWLNSVSNETPLPLEPGIPEEYREQLTEKLRRNAATFVVNCYIGLLEARTRMPLLFEPNSESRYGSSSMKGEVVPQLDKTRIKTGVIKPSINPRGF</sequence>
<dbReference type="AlphaFoldDB" id="B0CVF3"/>
<dbReference type="EMBL" id="DS547093">
    <property type="protein sequence ID" value="EDR13736.1"/>
    <property type="molecule type" value="Genomic_DNA"/>
</dbReference>
<dbReference type="HOGENOM" id="CLU_324666_0_0_1"/>
<evidence type="ECO:0000313" key="2">
    <source>
        <dbReference type="EMBL" id="EDR13736.1"/>
    </source>
</evidence>
<dbReference type="Proteomes" id="UP000001194">
    <property type="component" value="Unassembled WGS sequence"/>
</dbReference>
<feature type="region of interest" description="Disordered" evidence="1">
    <location>
        <begin position="452"/>
        <end position="476"/>
    </location>
</feature>
<evidence type="ECO:0000313" key="3">
    <source>
        <dbReference type="Proteomes" id="UP000001194"/>
    </source>
</evidence>
<accession>B0CVF3</accession>
<dbReference type="GeneID" id="6071605"/>
<dbReference type="RefSeq" id="XP_001876234.1">
    <property type="nucleotide sequence ID" value="XM_001876199.1"/>
</dbReference>
<dbReference type="InParanoid" id="B0CVF3"/>
<dbReference type="KEGG" id="lbc:LACBIDRAFT_322878"/>
<organism evidence="3">
    <name type="scientific">Laccaria bicolor (strain S238N-H82 / ATCC MYA-4686)</name>
    <name type="common">Bicoloured deceiver</name>
    <name type="synonym">Laccaria laccata var. bicolor</name>
    <dbReference type="NCBI Taxonomy" id="486041"/>
    <lineage>
        <taxon>Eukaryota</taxon>
        <taxon>Fungi</taxon>
        <taxon>Dikarya</taxon>
        <taxon>Basidiomycota</taxon>
        <taxon>Agaricomycotina</taxon>
        <taxon>Agaricomycetes</taxon>
        <taxon>Agaricomycetidae</taxon>
        <taxon>Agaricales</taxon>
        <taxon>Agaricineae</taxon>
        <taxon>Hydnangiaceae</taxon>
        <taxon>Laccaria</taxon>
    </lineage>
</organism>
<keyword evidence="3" id="KW-1185">Reference proteome</keyword>